<evidence type="ECO:0000256" key="12">
    <source>
        <dbReference type="ARBA" id="ARBA00022989"/>
    </source>
</evidence>
<sequence length="259" mass="26074">MTNLPACLRADIVCGVGLLTRLPMGWLARDGLPYSMTRCVWTWPIIGALCGMMGAGVVVALSHLRIAPLPAATIAVAVQLLLTGGLHEDGLADMADGFGGGATHARKLEIMRDSRIGSYGMMALALALLARVGAISALPTGLAIMVLPVTGALARAAMAGLLVMLPPARSDGVAATMGHIPWPALLACVLPPVMLAPWLLGTWAGTVAICATLALGGGMALLAHRQIGGHTGDVLGATACLGECVLLAVVPAALGCAAG</sequence>
<dbReference type="Pfam" id="PF02654">
    <property type="entry name" value="CobS"/>
    <property type="match status" value="1"/>
</dbReference>
<feature type="transmembrane region" description="Helical" evidence="19">
    <location>
        <begin position="172"/>
        <end position="194"/>
    </location>
</feature>
<evidence type="ECO:0000256" key="16">
    <source>
        <dbReference type="ARBA" id="ARBA00032853"/>
    </source>
</evidence>
<dbReference type="GO" id="GO:0051073">
    <property type="term" value="F:adenosylcobinamide-GDP ribazoletransferase activity"/>
    <property type="evidence" value="ECO:0007669"/>
    <property type="project" value="UniProtKB-UniRule"/>
</dbReference>
<organism evidence="20 21">
    <name type="scientific">Novacetimonas hansenii</name>
    <name type="common">Komagataeibacter hansenii</name>
    <dbReference type="NCBI Taxonomy" id="436"/>
    <lineage>
        <taxon>Bacteria</taxon>
        <taxon>Pseudomonadati</taxon>
        <taxon>Pseudomonadota</taxon>
        <taxon>Alphaproteobacteria</taxon>
        <taxon>Acetobacterales</taxon>
        <taxon>Acetobacteraceae</taxon>
        <taxon>Novacetimonas</taxon>
    </lineage>
</organism>
<evidence type="ECO:0000256" key="8">
    <source>
        <dbReference type="ARBA" id="ARBA00022573"/>
    </source>
</evidence>
<evidence type="ECO:0000256" key="13">
    <source>
        <dbReference type="ARBA" id="ARBA00023136"/>
    </source>
</evidence>
<evidence type="ECO:0000256" key="17">
    <source>
        <dbReference type="ARBA" id="ARBA00048623"/>
    </source>
</evidence>
<dbReference type="EMBL" id="JAIBCX010000019">
    <property type="protein sequence ID" value="MCJ8354104.1"/>
    <property type="molecule type" value="Genomic_DNA"/>
</dbReference>
<comment type="subcellular location">
    <subcellularLocation>
        <location evidence="2 19">Cell membrane</location>
        <topology evidence="2 19">Multi-pass membrane protein</topology>
    </subcellularLocation>
</comment>
<dbReference type="PANTHER" id="PTHR34148:SF1">
    <property type="entry name" value="ADENOSYLCOBINAMIDE-GDP RIBAZOLETRANSFERASE"/>
    <property type="match status" value="1"/>
</dbReference>
<dbReference type="GO" id="GO:0009236">
    <property type="term" value="P:cobalamin biosynthetic process"/>
    <property type="evidence" value="ECO:0007669"/>
    <property type="project" value="UniProtKB-UniRule"/>
</dbReference>
<evidence type="ECO:0000313" key="21">
    <source>
        <dbReference type="Proteomes" id="UP001202887"/>
    </source>
</evidence>
<comment type="caution">
    <text evidence="20">The sequence shown here is derived from an EMBL/GenBank/DDBJ whole genome shotgun (WGS) entry which is preliminary data.</text>
</comment>
<evidence type="ECO:0000256" key="2">
    <source>
        <dbReference type="ARBA" id="ARBA00004651"/>
    </source>
</evidence>
<keyword evidence="9 19" id="KW-0808">Transferase</keyword>
<keyword evidence="7 19" id="KW-1003">Cell membrane</keyword>
<comment type="cofactor">
    <cofactor evidence="1 19">
        <name>Mg(2+)</name>
        <dbReference type="ChEBI" id="CHEBI:18420"/>
    </cofactor>
</comment>
<evidence type="ECO:0000256" key="1">
    <source>
        <dbReference type="ARBA" id="ARBA00001946"/>
    </source>
</evidence>
<feature type="transmembrane region" description="Helical" evidence="19">
    <location>
        <begin position="142"/>
        <end position="165"/>
    </location>
</feature>
<comment type="function">
    <text evidence="14 19">Joins adenosylcobinamide-GDP and alpha-ribazole to generate adenosylcobalamin (Ado-cobalamin). Also synthesizes adenosylcobalamin 5'-phosphate from adenosylcobinamide-GDP and alpha-ribazole 5'-phosphate.</text>
</comment>
<feature type="transmembrane region" description="Helical" evidence="19">
    <location>
        <begin position="234"/>
        <end position="254"/>
    </location>
</feature>
<keyword evidence="12 19" id="KW-1133">Transmembrane helix</keyword>
<comment type="pathway">
    <text evidence="3 19">Cofactor biosynthesis; adenosylcobalamin biosynthesis; adenosylcobalamin from cob(II)yrinate a,c-diamide: step 7/7.</text>
</comment>
<reference evidence="20" key="1">
    <citation type="journal article" date="2021" name="Polymers (Basel)">
        <title>Highly Stretchable Bacterial Cellulose Produced by Komagataeibacter hansenii SI1.</title>
        <authorList>
            <person name="Cielecka I."/>
            <person name="Ryngajllo M."/>
            <person name="Maniukiewicz W."/>
            <person name="Bielecki S."/>
        </authorList>
    </citation>
    <scope>NUCLEOTIDE SEQUENCE</scope>
    <source>
        <strain evidence="20">SI1</strain>
    </source>
</reference>
<evidence type="ECO:0000256" key="10">
    <source>
        <dbReference type="ARBA" id="ARBA00022692"/>
    </source>
</evidence>
<evidence type="ECO:0000256" key="4">
    <source>
        <dbReference type="ARBA" id="ARBA00010561"/>
    </source>
</evidence>
<feature type="transmembrane region" description="Helical" evidence="19">
    <location>
        <begin position="41"/>
        <end position="61"/>
    </location>
</feature>
<comment type="similarity">
    <text evidence="4 19">Belongs to the CobS family.</text>
</comment>
<proteinExistence type="inferred from homology"/>
<evidence type="ECO:0000256" key="19">
    <source>
        <dbReference type="HAMAP-Rule" id="MF_00719"/>
    </source>
</evidence>
<evidence type="ECO:0000256" key="3">
    <source>
        <dbReference type="ARBA" id="ARBA00004663"/>
    </source>
</evidence>
<keyword evidence="13 19" id="KW-0472">Membrane</keyword>
<evidence type="ECO:0000256" key="5">
    <source>
        <dbReference type="ARBA" id="ARBA00013200"/>
    </source>
</evidence>
<dbReference type="EC" id="2.7.8.26" evidence="5 19"/>
<dbReference type="InterPro" id="IPR003805">
    <property type="entry name" value="CobS"/>
</dbReference>
<comment type="catalytic activity">
    <reaction evidence="17 19">
        <text>alpha-ribazole + adenosylcob(III)inamide-GDP = adenosylcob(III)alamin + GMP + H(+)</text>
        <dbReference type="Rhea" id="RHEA:16049"/>
        <dbReference type="ChEBI" id="CHEBI:10329"/>
        <dbReference type="ChEBI" id="CHEBI:15378"/>
        <dbReference type="ChEBI" id="CHEBI:18408"/>
        <dbReference type="ChEBI" id="CHEBI:58115"/>
        <dbReference type="ChEBI" id="CHEBI:60487"/>
        <dbReference type="EC" id="2.7.8.26"/>
    </reaction>
</comment>
<keyword evidence="8 19" id="KW-0169">Cobalamin biosynthesis</keyword>
<evidence type="ECO:0000313" key="20">
    <source>
        <dbReference type="EMBL" id="MCJ8354104.1"/>
    </source>
</evidence>
<dbReference type="Proteomes" id="UP001202887">
    <property type="component" value="Unassembled WGS sequence"/>
</dbReference>
<gene>
    <name evidence="19 20" type="primary">cobS</name>
    <name evidence="20" type="ORF">K1W68_08900</name>
</gene>
<evidence type="ECO:0000256" key="15">
    <source>
        <dbReference type="ARBA" id="ARBA00032605"/>
    </source>
</evidence>
<evidence type="ECO:0000256" key="11">
    <source>
        <dbReference type="ARBA" id="ARBA00022842"/>
    </source>
</evidence>
<dbReference type="NCBIfam" id="TIGR00317">
    <property type="entry name" value="cobS"/>
    <property type="match status" value="1"/>
</dbReference>
<evidence type="ECO:0000256" key="18">
    <source>
        <dbReference type="ARBA" id="ARBA00049504"/>
    </source>
</evidence>
<dbReference type="PANTHER" id="PTHR34148">
    <property type="entry name" value="ADENOSYLCOBINAMIDE-GDP RIBAZOLETRANSFERASE"/>
    <property type="match status" value="1"/>
</dbReference>
<name>A0AAW5ER53_NOVHA</name>
<comment type="catalytic activity">
    <reaction evidence="18 19">
        <text>alpha-ribazole 5'-phosphate + adenosylcob(III)inamide-GDP = adenosylcob(III)alamin 5'-phosphate + GMP + H(+)</text>
        <dbReference type="Rhea" id="RHEA:23560"/>
        <dbReference type="ChEBI" id="CHEBI:15378"/>
        <dbReference type="ChEBI" id="CHEBI:57918"/>
        <dbReference type="ChEBI" id="CHEBI:58115"/>
        <dbReference type="ChEBI" id="CHEBI:60487"/>
        <dbReference type="ChEBI" id="CHEBI:60493"/>
        <dbReference type="EC" id="2.7.8.26"/>
    </reaction>
</comment>
<evidence type="ECO:0000256" key="6">
    <source>
        <dbReference type="ARBA" id="ARBA00015850"/>
    </source>
</evidence>
<evidence type="ECO:0000256" key="9">
    <source>
        <dbReference type="ARBA" id="ARBA00022679"/>
    </source>
</evidence>
<evidence type="ECO:0000256" key="14">
    <source>
        <dbReference type="ARBA" id="ARBA00025228"/>
    </source>
</evidence>
<dbReference type="GO" id="GO:0005886">
    <property type="term" value="C:plasma membrane"/>
    <property type="evidence" value="ECO:0007669"/>
    <property type="project" value="UniProtKB-SubCell"/>
</dbReference>
<keyword evidence="10 19" id="KW-0812">Transmembrane</keyword>
<dbReference type="GO" id="GO:0008818">
    <property type="term" value="F:cobalamin 5'-phosphate synthase activity"/>
    <property type="evidence" value="ECO:0007669"/>
    <property type="project" value="UniProtKB-UniRule"/>
</dbReference>
<reference evidence="20" key="2">
    <citation type="submission" date="2022-03" db="EMBL/GenBank/DDBJ databases">
        <authorList>
            <person name="Ryngajllo M."/>
            <person name="Jacek P."/>
            <person name="Kubiak K."/>
        </authorList>
    </citation>
    <scope>NUCLEOTIDE SEQUENCE</scope>
    <source>
        <strain evidence="20">SI1</strain>
    </source>
</reference>
<keyword evidence="11 19" id="KW-0460">Magnesium</keyword>
<feature type="transmembrane region" description="Helical" evidence="19">
    <location>
        <begin position="200"/>
        <end position="222"/>
    </location>
</feature>
<dbReference type="HAMAP" id="MF_00719">
    <property type="entry name" value="CobS"/>
    <property type="match status" value="1"/>
</dbReference>
<feature type="transmembrane region" description="Helical" evidence="19">
    <location>
        <begin position="116"/>
        <end position="136"/>
    </location>
</feature>
<dbReference type="AlphaFoldDB" id="A0AAW5ER53"/>
<accession>A0AAW5ER53</accession>
<protein>
    <recommendedName>
        <fullName evidence="6 19">Adenosylcobinamide-GDP ribazoletransferase</fullName>
        <ecNumber evidence="5 19">2.7.8.26</ecNumber>
    </recommendedName>
    <alternativeName>
        <fullName evidence="16 19">Cobalamin synthase</fullName>
    </alternativeName>
    <alternativeName>
        <fullName evidence="15 19">Cobalamin-5'-phosphate synthase</fullName>
    </alternativeName>
</protein>
<dbReference type="RefSeq" id="WP_247067037.1">
    <property type="nucleotide sequence ID" value="NZ_CP094848.1"/>
</dbReference>
<evidence type="ECO:0000256" key="7">
    <source>
        <dbReference type="ARBA" id="ARBA00022475"/>
    </source>
</evidence>